<organism evidence="1 2">
    <name type="scientific">Pseudorhizobium flavum</name>
    <dbReference type="NCBI Taxonomy" id="1335061"/>
    <lineage>
        <taxon>Bacteria</taxon>
        <taxon>Pseudomonadati</taxon>
        <taxon>Pseudomonadota</taxon>
        <taxon>Alphaproteobacteria</taxon>
        <taxon>Hyphomicrobiales</taxon>
        <taxon>Rhizobiaceae</taxon>
        <taxon>Rhizobium/Agrobacterium group</taxon>
        <taxon>Pseudorhizobium</taxon>
    </lineage>
</organism>
<gene>
    <name evidence="1" type="ORF">HNQ75_001989</name>
</gene>
<evidence type="ECO:0000313" key="1">
    <source>
        <dbReference type="EMBL" id="MBB6180014.1"/>
    </source>
</evidence>
<dbReference type="PIRSF" id="PIRSF032131">
    <property type="entry name" value="UCP032131"/>
    <property type="match status" value="1"/>
</dbReference>
<dbReference type="RefSeq" id="WP_077548701.1">
    <property type="nucleotide sequence ID" value="NZ_CANLQM010000019.1"/>
</dbReference>
<dbReference type="Proteomes" id="UP000535501">
    <property type="component" value="Unassembled WGS sequence"/>
</dbReference>
<name>A0A7W9YXW2_9HYPH</name>
<sequence>MIRYSLVCDNVHGFEGWFSESADFDRQVEAGLLTCPVCGSAAISKSLMAPSVSTARKKEEKQAVAMDLAQKQVMAKLKEAVAAIKANAEDVGERFPEEARKIHYGEADARGIIGQASFADVRDLLDEGIEVAPLPVLPEDAN</sequence>
<proteinExistence type="predicted"/>
<keyword evidence="2" id="KW-1185">Reference proteome</keyword>
<reference evidence="1 2" key="1">
    <citation type="submission" date="2020-08" db="EMBL/GenBank/DDBJ databases">
        <title>Genomic Encyclopedia of Type Strains, Phase IV (KMG-IV): sequencing the most valuable type-strain genomes for metagenomic binning, comparative biology and taxonomic classification.</title>
        <authorList>
            <person name="Goeker M."/>
        </authorList>
    </citation>
    <scope>NUCLEOTIDE SEQUENCE [LARGE SCALE GENOMIC DNA]</scope>
    <source>
        <strain evidence="1 2">DSM 102134</strain>
    </source>
</reference>
<dbReference type="InterPro" id="IPR009562">
    <property type="entry name" value="DUF1178"/>
</dbReference>
<evidence type="ECO:0008006" key="3">
    <source>
        <dbReference type="Google" id="ProtNLM"/>
    </source>
</evidence>
<dbReference type="Pfam" id="PF06676">
    <property type="entry name" value="DUF1178"/>
    <property type="match status" value="1"/>
</dbReference>
<evidence type="ECO:0000313" key="2">
    <source>
        <dbReference type="Proteomes" id="UP000535501"/>
    </source>
</evidence>
<accession>A0A7W9YXW2</accession>
<protein>
    <recommendedName>
        <fullName evidence="3">DUF1178 family protein</fullName>
    </recommendedName>
</protein>
<comment type="caution">
    <text evidence="1">The sequence shown here is derived from an EMBL/GenBank/DDBJ whole genome shotgun (WGS) entry which is preliminary data.</text>
</comment>
<dbReference type="AlphaFoldDB" id="A0A7W9YXW2"/>
<dbReference type="EMBL" id="JACHEJ010000004">
    <property type="protein sequence ID" value="MBB6180014.1"/>
    <property type="molecule type" value="Genomic_DNA"/>
</dbReference>